<evidence type="ECO:0000256" key="2">
    <source>
        <dbReference type="ARBA" id="ARBA00022692"/>
    </source>
</evidence>
<dbReference type="InParanoid" id="A5DWB5"/>
<dbReference type="VEuPathDB" id="FungiDB:LELG_01651"/>
<dbReference type="GO" id="GO:0005829">
    <property type="term" value="C:cytosol"/>
    <property type="evidence" value="ECO:0007669"/>
    <property type="project" value="GOC"/>
</dbReference>
<evidence type="ECO:0000256" key="3">
    <source>
        <dbReference type="ARBA" id="ARBA00022989"/>
    </source>
</evidence>
<keyword evidence="8" id="KW-1185">Reference proteome</keyword>
<feature type="compositionally biased region" description="Gly residues" evidence="5">
    <location>
        <begin position="435"/>
        <end position="462"/>
    </location>
</feature>
<keyword evidence="4 6" id="KW-0472">Membrane</keyword>
<evidence type="ECO:0000313" key="8">
    <source>
        <dbReference type="Proteomes" id="UP000001996"/>
    </source>
</evidence>
<dbReference type="GO" id="GO:0016020">
    <property type="term" value="C:membrane"/>
    <property type="evidence" value="ECO:0007669"/>
    <property type="project" value="UniProtKB-SubCell"/>
</dbReference>
<dbReference type="GO" id="GO:0042147">
    <property type="term" value="P:retrograde transport, endosome to Golgi"/>
    <property type="evidence" value="ECO:0007669"/>
    <property type="project" value="TreeGrafter"/>
</dbReference>
<gene>
    <name evidence="7" type="ORF">LELG_01651</name>
</gene>
<feature type="transmembrane region" description="Helical" evidence="6">
    <location>
        <begin position="258"/>
        <end position="276"/>
    </location>
</feature>
<dbReference type="EMBL" id="CH981525">
    <property type="protein sequence ID" value="EDK43473.1"/>
    <property type="molecule type" value="Genomic_DNA"/>
</dbReference>
<evidence type="ECO:0000256" key="6">
    <source>
        <dbReference type="SAM" id="Phobius"/>
    </source>
</evidence>
<organism evidence="7 8">
    <name type="scientific">Lodderomyces elongisporus (strain ATCC 11503 / CBS 2605 / JCM 1781 / NBRC 1676 / NRRL YB-4239)</name>
    <name type="common">Yeast</name>
    <name type="synonym">Saccharomyces elongisporus</name>
    <dbReference type="NCBI Taxonomy" id="379508"/>
    <lineage>
        <taxon>Eukaryota</taxon>
        <taxon>Fungi</taxon>
        <taxon>Dikarya</taxon>
        <taxon>Ascomycota</taxon>
        <taxon>Saccharomycotina</taxon>
        <taxon>Pichiomycetes</taxon>
        <taxon>Debaryomycetaceae</taxon>
        <taxon>Candida/Lodderomyces clade</taxon>
        <taxon>Lodderomyces</taxon>
    </lineage>
</organism>
<protein>
    <recommendedName>
        <fullName evidence="9">PQ-loop repeat-containing protein 1</fullName>
    </recommendedName>
</protein>
<dbReference type="eggNOG" id="KOG2913">
    <property type="taxonomic scope" value="Eukaryota"/>
</dbReference>
<proteinExistence type="predicted"/>
<dbReference type="InterPro" id="IPR006603">
    <property type="entry name" value="PQ-loop_rpt"/>
</dbReference>
<comment type="subcellular location">
    <subcellularLocation>
        <location evidence="1">Membrane</location>
        <topology evidence="1">Multi-pass membrane protein</topology>
    </subcellularLocation>
</comment>
<evidence type="ECO:0000313" key="7">
    <source>
        <dbReference type="EMBL" id="EDK43473.1"/>
    </source>
</evidence>
<feature type="transmembrane region" description="Helical" evidence="6">
    <location>
        <begin position="341"/>
        <end position="365"/>
    </location>
</feature>
<dbReference type="HOGENOM" id="CLU_584034_0_0_1"/>
<dbReference type="KEGG" id="lel:PVL30_001623"/>
<keyword evidence="3 6" id="KW-1133">Transmembrane helix</keyword>
<evidence type="ECO:0000256" key="1">
    <source>
        <dbReference type="ARBA" id="ARBA00004141"/>
    </source>
</evidence>
<keyword evidence="2 6" id="KW-0812">Transmembrane</keyword>
<dbReference type="PANTHER" id="PTHR14856:SF9">
    <property type="entry name" value="PQ-LOOP REPEAT-CONTAINING PROTEIN 1"/>
    <property type="match status" value="1"/>
</dbReference>
<evidence type="ECO:0008006" key="9">
    <source>
        <dbReference type="Google" id="ProtNLM"/>
    </source>
</evidence>
<name>A5DWB5_LODEL</name>
<sequence length="468" mass="52372">MFQTIMANNQQSFSSLLRRQLQQQMRASPQQQQQQQQQQPQGSSSYSHLLPTELFYYLSFLPSLQSTINTFMTFTPLFSYGTTCYSIYRKRTSRGFSIDICGTMFLASILRCFYYVCSPFEITLLRQSLVMIGIQSVLLYISLRYREGSNGDVVVAGDGRGRGVIGETYDPELLSPLPSFKTELNRDLPRRMSSSTLITNHVDYSKEGFSKYTLDTVLSQLALYKAYLVVGFKQTLRLFDVYYRRPGLFWQWSKQSTYWYFLLSFTAFIGSLTAIFHDSTTYANIIGISGLFIESLLPLPQILMLNRLRSVDGFKVLLLLSWLGGDCTKLSYLLYGTDDVSVIFILAGLFQMSLDIFIAVQYVTLKYYYDQFWRRDNYVPLGPVVGGAGVNAFANTNGNASRNSEIGPNSDARFGTNVDSIDDIVDELMNSQRNGAGGRGGSGRGGGGGGEGAGGFRVGEGFNGESEM</sequence>
<dbReference type="OrthoDB" id="292213at2759"/>
<dbReference type="GO" id="GO:0005768">
    <property type="term" value="C:endosome"/>
    <property type="evidence" value="ECO:0007669"/>
    <property type="project" value="TreeGrafter"/>
</dbReference>
<feature type="transmembrane region" description="Helical" evidence="6">
    <location>
        <begin position="282"/>
        <end position="304"/>
    </location>
</feature>
<feature type="region of interest" description="Disordered" evidence="5">
    <location>
        <begin position="432"/>
        <end position="468"/>
    </location>
</feature>
<dbReference type="GO" id="GO:0045332">
    <property type="term" value="P:phospholipid translocation"/>
    <property type="evidence" value="ECO:0007669"/>
    <property type="project" value="TreeGrafter"/>
</dbReference>
<evidence type="ECO:0000256" key="5">
    <source>
        <dbReference type="SAM" id="MobiDB-lite"/>
    </source>
</evidence>
<dbReference type="InterPro" id="IPR052241">
    <property type="entry name" value="SLC66/Scramblase_ANY1"/>
</dbReference>
<accession>A5DWB5</accession>
<dbReference type="AlphaFoldDB" id="A5DWB5"/>
<dbReference type="Proteomes" id="UP000001996">
    <property type="component" value="Unassembled WGS sequence"/>
</dbReference>
<dbReference type="GO" id="GO:0005802">
    <property type="term" value="C:trans-Golgi network"/>
    <property type="evidence" value="ECO:0007669"/>
    <property type="project" value="TreeGrafter"/>
</dbReference>
<dbReference type="GeneID" id="5234246"/>
<dbReference type="FunCoup" id="A5DWB5">
    <property type="interactions" value="32"/>
</dbReference>
<reference evidence="7 8" key="1">
    <citation type="journal article" date="2009" name="Nature">
        <title>Evolution of pathogenicity and sexual reproduction in eight Candida genomes.</title>
        <authorList>
            <person name="Butler G."/>
            <person name="Rasmussen M.D."/>
            <person name="Lin M.F."/>
            <person name="Santos M.A."/>
            <person name="Sakthikumar S."/>
            <person name="Munro C.A."/>
            <person name="Rheinbay E."/>
            <person name="Grabherr M."/>
            <person name="Forche A."/>
            <person name="Reedy J.L."/>
            <person name="Agrafioti I."/>
            <person name="Arnaud M.B."/>
            <person name="Bates S."/>
            <person name="Brown A.J."/>
            <person name="Brunke S."/>
            <person name="Costanzo M.C."/>
            <person name="Fitzpatrick D.A."/>
            <person name="de Groot P.W."/>
            <person name="Harris D."/>
            <person name="Hoyer L.L."/>
            <person name="Hube B."/>
            <person name="Klis F.M."/>
            <person name="Kodira C."/>
            <person name="Lennard N."/>
            <person name="Logue M.E."/>
            <person name="Martin R."/>
            <person name="Neiman A.M."/>
            <person name="Nikolaou E."/>
            <person name="Quail M.A."/>
            <person name="Quinn J."/>
            <person name="Santos M.C."/>
            <person name="Schmitzberger F.F."/>
            <person name="Sherlock G."/>
            <person name="Shah P."/>
            <person name="Silverstein K.A."/>
            <person name="Skrzypek M.S."/>
            <person name="Soll D."/>
            <person name="Staggs R."/>
            <person name="Stansfield I."/>
            <person name="Stumpf M.P."/>
            <person name="Sudbery P.E."/>
            <person name="Srikantha T."/>
            <person name="Zeng Q."/>
            <person name="Berman J."/>
            <person name="Berriman M."/>
            <person name="Heitman J."/>
            <person name="Gow N.A."/>
            <person name="Lorenz M.C."/>
            <person name="Birren B.W."/>
            <person name="Kellis M."/>
            <person name="Cuomo C.A."/>
        </authorList>
    </citation>
    <scope>NUCLEOTIDE SEQUENCE [LARGE SCALE GENOMIC DNA]</scope>
    <source>
        <strain evidence="8">ATCC 11503 / BCRC 21390 / CBS 2605 / JCM 1781 / NBRC 1676 / NRRL YB-4239</strain>
    </source>
</reference>
<evidence type="ECO:0000256" key="4">
    <source>
        <dbReference type="ARBA" id="ARBA00023136"/>
    </source>
</evidence>
<dbReference type="STRING" id="379508.A5DWB5"/>
<dbReference type="PANTHER" id="PTHR14856">
    <property type="entry name" value="PQ-LOOP REPEAT-CONTAINING PROTEIN 1-LIKE PROTEIN"/>
    <property type="match status" value="1"/>
</dbReference>
<dbReference type="Gene3D" id="1.20.1280.290">
    <property type="match status" value="1"/>
</dbReference>
<dbReference type="Pfam" id="PF04193">
    <property type="entry name" value="PQ-loop"/>
    <property type="match status" value="1"/>
</dbReference>